<evidence type="ECO:0000256" key="3">
    <source>
        <dbReference type="ARBA" id="ARBA00022840"/>
    </source>
</evidence>
<dbReference type="PANTHER" id="PTHR30455:SF2">
    <property type="entry name" value="TRANSCRIPTIONAL REPRESSOR NRDR"/>
    <property type="match status" value="1"/>
</dbReference>
<dbReference type="InterPro" id="IPR003796">
    <property type="entry name" value="RNR_NrdR-like"/>
</dbReference>
<evidence type="ECO:0000313" key="9">
    <source>
        <dbReference type="EMBL" id="OGL67140.1"/>
    </source>
</evidence>
<keyword evidence="7" id="KW-0479">Metal-binding</keyword>
<comment type="caution">
    <text evidence="9">The sequence shown here is derived from an EMBL/GenBank/DDBJ whole genome shotgun (WGS) entry which is preliminary data.</text>
</comment>
<gene>
    <name evidence="7" type="primary">nrdR</name>
    <name evidence="9" type="ORF">A2856_03680</name>
</gene>
<dbReference type="NCBIfam" id="TIGR00244">
    <property type="entry name" value="transcriptional regulator NrdR"/>
    <property type="match status" value="1"/>
</dbReference>
<dbReference type="GO" id="GO:0005524">
    <property type="term" value="F:ATP binding"/>
    <property type="evidence" value="ECO:0007669"/>
    <property type="project" value="UniProtKB-UniRule"/>
</dbReference>
<dbReference type="GO" id="GO:0008270">
    <property type="term" value="F:zinc ion binding"/>
    <property type="evidence" value="ECO:0007669"/>
    <property type="project" value="UniProtKB-UniRule"/>
</dbReference>
<accession>A0A1F7TMD3</accession>
<dbReference type="Proteomes" id="UP000177885">
    <property type="component" value="Unassembled WGS sequence"/>
</dbReference>
<organism evidence="9 10">
    <name type="scientific">Candidatus Uhrbacteria bacterium RIFCSPHIGHO2_01_FULL_63_20</name>
    <dbReference type="NCBI Taxonomy" id="1802385"/>
    <lineage>
        <taxon>Bacteria</taxon>
        <taxon>Candidatus Uhriibacteriota</taxon>
    </lineage>
</organism>
<evidence type="ECO:0000256" key="1">
    <source>
        <dbReference type="ARBA" id="ARBA00022491"/>
    </source>
</evidence>
<evidence type="ECO:0000256" key="2">
    <source>
        <dbReference type="ARBA" id="ARBA00022741"/>
    </source>
</evidence>
<keyword evidence="1 7" id="KW-0678">Repressor</keyword>
<evidence type="ECO:0000259" key="8">
    <source>
        <dbReference type="PROSITE" id="PS51161"/>
    </source>
</evidence>
<dbReference type="InterPro" id="IPR005144">
    <property type="entry name" value="ATP-cone_dom"/>
</dbReference>
<keyword evidence="4 7" id="KW-0805">Transcription regulation</keyword>
<dbReference type="InterPro" id="IPR055173">
    <property type="entry name" value="NrdR-like_N"/>
</dbReference>
<evidence type="ECO:0000256" key="6">
    <source>
        <dbReference type="ARBA" id="ARBA00023163"/>
    </source>
</evidence>
<keyword evidence="7" id="KW-0862">Zinc</keyword>
<dbReference type="PROSITE" id="PS51161">
    <property type="entry name" value="ATP_CONE"/>
    <property type="match status" value="1"/>
</dbReference>
<reference evidence="9 10" key="1">
    <citation type="journal article" date="2016" name="Nat. Commun.">
        <title>Thousands of microbial genomes shed light on interconnected biogeochemical processes in an aquifer system.</title>
        <authorList>
            <person name="Anantharaman K."/>
            <person name="Brown C.T."/>
            <person name="Hug L.A."/>
            <person name="Sharon I."/>
            <person name="Castelle C.J."/>
            <person name="Probst A.J."/>
            <person name="Thomas B.C."/>
            <person name="Singh A."/>
            <person name="Wilkins M.J."/>
            <person name="Karaoz U."/>
            <person name="Brodie E.L."/>
            <person name="Williams K.H."/>
            <person name="Hubbard S.S."/>
            <person name="Banfield J.F."/>
        </authorList>
    </citation>
    <scope>NUCLEOTIDE SEQUENCE [LARGE SCALE GENOMIC DNA]</scope>
</reference>
<evidence type="ECO:0000313" key="10">
    <source>
        <dbReference type="Proteomes" id="UP000177885"/>
    </source>
</evidence>
<dbReference type="Pfam" id="PF22811">
    <property type="entry name" value="Zn_ribbon_NrdR"/>
    <property type="match status" value="1"/>
</dbReference>
<keyword evidence="5 7" id="KW-0238">DNA-binding</keyword>
<dbReference type="GO" id="GO:0003677">
    <property type="term" value="F:DNA binding"/>
    <property type="evidence" value="ECO:0007669"/>
    <property type="project" value="UniProtKB-KW"/>
</dbReference>
<dbReference type="STRING" id="1802385.A2856_03680"/>
<comment type="similarity">
    <text evidence="7">Belongs to the NrdR family.</text>
</comment>
<evidence type="ECO:0000256" key="7">
    <source>
        <dbReference type="HAMAP-Rule" id="MF_00440"/>
    </source>
</evidence>
<dbReference type="Pfam" id="PF03477">
    <property type="entry name" value="ATP-cone"/>
    <property type="match status" value="1"/>
</dbReference>
<keyword evidence="6 7" id="KW-0804">Transcription</keyword>
<proteinExistence type="inferred from homology"/>
<dbReference type="EMBL" id="MGDT01000003">
    <property type="protein sequence ID" value="OGL67140.1"/>
    <property type="molecule type" value="Genomic_DNA"/>
</dbReference>
<name>A0A1F7TMD3_9BACT</name>
<dbReference type="AlphaFoldDB" id="A0A1F7TMD3"/>
<comment type="cofactor">
    <cofactor evidence="7">
        <name>Zn(2+)</name>
        <dbReference type="ChEBI" id="CHEBI:29105"/>
    </cofactor>
    <text evidence="7">Binds 1 zinc ion.</text>
</comment>
<evidence type="ECO:0000256" key="4">
    <source>
        <dbReference type="ARBA" id="ARBA00023015"/>
    </source>
</evidence>
<sequence>MRCPICNSGETKVVDSRISTDGGSVRRRRECEKCEFRFSTLEEVELLDLAVVKRDGRREAYSREKLTRGLEKALEKRPYTEAEFQALVHRVERDIQKKRRGELTSRELGEIVMNRLKAFDKVAYIRFASVYRSFEDVQTFEKELKSLLSGKKRRKTGSQARRP</sequence>
<protein>
    <recommendedName>
        <fullName evidence="7">Transcriptional repressor NrdR</fullName>
    </recommendedName>
</protein>
<feature type="zinc finger region" evidence="7">
    <location>
        <begin position="3"/>
        <end position="34"/>
    </location>
</feature>
<keyword evidence="7" id="KW-0863">Zinc-finger</keyword>
<dbReference type="GO" id="GO:0045892">
    <property type="term" value="P:negative regulation of DNA-templated transcription"/>
    <property type="evidence" value="ECO:0007669"/>
    <property type="project" value="UniProtKB-UniRule"/>
</dbReference>
<evidence type="ECO:0000256" key="5">
    <source>
        <dbReference type="ARBA" id="ARBA00023125"/>
    </source>
</evidence>
<dbReference type="HAMAP" id="MF_00440">
    <property type="entry name" value="NrdR"/>
    <property type="match status" value="1"/>
</dbReference>
<comment type="function">
    <text evidence="7">Negatively regulates transcription of bacterial ribonucleotide reductase nrd genes and operons by binding to NrdR-boxes.</text>
</comment>
<feature type="domain" description="ATP-cone" evidence="8">
    <location>
        <begin position="49"/>
        <end position="139"/>
    </location>
</feature>
<dbReference type="PANTHER" id="PTHR30455">
    <property type="entry name" value="TRANSCRIPTIONAL REPRESSOR NRDR"/>
    <property type="match status" value="1"/>
</dbReference>
<keyword evidence="3 7" id="KW-0067">ATP-binding</keyword>
<keyword evidence="2 7" id="KW-0547">Nucleotide-binding</keyword>